<sequence length="446" mass="49141">MEVHVVSKHDNSQHATFTLPDDTTLPELAESSIRIRTQIVSLTSNNLTYARMGFLARWWDTYPVADYYPTPYNNPADWGIAPARGHATVEESNIPDLVPGTVLQGFWPTSAALTDLKLEASLPAGHWVEISEHRQKLMPLYNRYVHVPESLENISRTQSLDSAEQEKIDRLAWPSVVLCRAGNHLNEYVFPVQPGTTTPIHPYGGKSGLRAMWTAADGDVTSAVMVSLGASTKTALGFAYFFNRRPKHSAPLGFLQVTSSVDQISTATEMANPVFPCKAVDYTDISSVETSKWLEERCPSKIVILDFGARSNALDKLLELIKNNDTLKSASEIIVQIGSQQKVYTPEESQASRQAMIDLGKVQYNTSGIEDTAIELLGLEKFFNKLLDSQLDMVNHRHECAPGLELIWGQGVAGPNGISSGWDRLCKGQAGPNEGLVYRVQPVDSA</sequence>
<accession>A0A9W9K5K4</accession>
<gene>
    <name evidence="1" type="ORF">N7456_009790</name>
</gene>
<dbReference type="EMBL" id="JAPQKH010000006">
    <property type="protein sequence ID" value="KAJ5093929.1"/>
    <property type="molecule type" value="Genomic_DNA"/>
</dbReference>
<dbReference type="InterPro" id="IPR021276">
    <property type="entry name" value="DUF2855"/>
</dbReference>
<reference evidence="1" key="1">
    <citation type="submission" date="2022-11" db="EMBL/GenBank/DDBJ databases">
        <authorList>
            <person name="Petersen C."/>
        </authorList>
    </citation>
    <scope>NUCLEOTIDE SEQUENCE</scope>
    <source>
        <strain evidence="1">IBT 30069</strain>
    </source>
</reference>
<dbReference type="AlphaFoldDB" id="A0A9W9K5K4"/>
<proteinExistence type="predicted"/>
<dbReference type="OrthoDB" id="192702at2759"/>
<dbReference type="Proteomes" id="UP001149165">
    <property type="component" value="Unassembled WGS sequence"/>
</dbReference>
<organism evidence="1 2">
    <name type="scientific">Penicillium angulare</name>
    <dbReference type="NCBI Taxonomy" id="116970"/>
    <lineage>
        <taxon>Eukaryota</taxon>
        <taxon>Fungi</taxon>
        <taxon>Dikarya</taxon>
        <taxon>Ascomycota</taxon>
        <taxon>Pezizomycotina</taxon>
        <taxon>Eurotiomycetes</taxon>
        <taxon>Eurotiomycetidae</taxon>
        <taxon>Eurotiales</taxon>
        <taxon>Aspergillaceae</taxon>
        <taxon>Penicillium</taxon>
    </lineage>
</organism>
<name>A0A9W9K5K4_9EURO</name>
<keyword evidence="2" id="KW-1185">Reference proteome</keyword>
<evidence type="ECO:0000313" key="1">
    <source>
        <dbReference type="EMBL" id="KAJ5093929.1"/>
    </source>
</evidence>
<evidence type="ECO:0000313" key="2">
    <source>
        <dbReference type="Proteomes" id="UP001149165"/>
    </source>
</evidence>
<reference evidence="1" key="2">
    <citation type="journal article" date="2023" name="IMA Fungus">
        <title>Comparative genomic study of the Penicillium genus elucidates a diverse pangenome and 15 lateral gene transfer events.</title>
        <authorList>
            <person name="Petersen C."/>
            <person name="Sorensen T."/>
            <person name="Nielsen M.R."/>
            <person name="Sondergaard T.E."/>
            <person name="Sorensen J.L."/>
            <person name="Fitzpatrick D.A."/>
            <person name="Frisvad J.C."/>
            <person name="Nielsen K.L."/>
        </authorList>
    </citation>
    <scope>NUCLEOTIDE SEQUENCE</scope>
    <source>
        <strain evidence="1">IBT 30069</strain>
    </source>
</reference>
<dbReference type="Pfam" id="PF11017">
    <property type="entry name" value="DUF2855"/>
    <property type="match status" value="1"/>
</dbReference>
<comment type="caution">
    <text evidence="1">The sequence shown here is derived from an EMBL/GenBank/DDBJ whole genome shotgun (WGS) entry which is preliminary data.</text>
</comment>
<protein>
    <submittedName>
        <fullName evidence="1">Uncharacterized protein</fullName>
    </submittedName>
</protein>